<dbReference type="Proteomes" id="UP000321058">
    <property type="component" value="Unassembled WGS sequence"/>
</dbReference>
<name>A0A512N5D7_9HYPH</name>
<sequence>MNTLSLRRLALPLLAMLALAYLVAMVVTGAQPVQRQLVKFEAKGVLPIEPEAVQRVTLGQRGRELVLTRRGDGGWALEAGGTVEGAAATHLDTAIKMLHRSGPVREIAPEELSGVDTRPFGLDEPVVMATLAGAGGRPLAVRFGALNPEGFLQYMRIDGDPKVYLMSRFIGAEWLAALEGVKPK</sequence>
<dbReference type="AlphaFoldDB" id="A0A512N5D7"/>
<evidence type="ECO:0008006" key="3">
    <source>
        <dbReference type="Google" id="ProtNLM"/>
    </source>
</evidence>
<organism evidence="1 2">
    <name type="scientific">Reyranella soli</name>
    <dbReference type="NCBI Taxonomy" id="1230389"/>
    <lineage>
        <taxon>Bacteria</taxon>
        <taxon>Pseudomonadati</taxon>
        <taxon>Pseudomonadota</taxon>
        <taxon>Alphaproteobacteria</taxon>
        <taxon>Hyphomicrobiales</taxon>
        <taxon>Reyranellaceae</taxon>
        <taxon>Reyranella</taxon>
    </lineage>
</organism>
<protein>
    <recommendedName>
        <fullName evidence="3">DUF4340 domain-containing protein</fullName>
    </recommendedName>
</protein>
<accession>A0A512N5D7</accession>
<reference evidence="1 2" key="1">
    <citation type="submission" date="2019-07" db="EMBL/GenBank/DDBJ databases">
        <title>Whole genome shotgun sequence of Reyranella soli NBRC 108950.</title>
        <authorList>
            <person name="Hosoyama A."/>
            <person name="Uohara A."/>
            <person name="Ohji S."/>
            <person name="Ichikawa N."/>
        </authorList>
    </citation>
    <scope>NUCLEOTIDE SEQUENCE [LARGE SCALE GENOMIC DNA]</scope>
    <source>
        <strain evidence="1 2">NBRC 108950</strain>
    </source>
</reference>
<keyword evidence="2" id="KW-1185">Reference proteome</keyword>
<gene>
    <name evidence="1" type="ORF">RSO01_13190</name>
</gene>
<proteinExistence type="predicted"/>
<comment type="caution">
    <text evidence="1">The sequence shown here is derived from an EMBL/GenBank/DDBJ whole genome shotgun (WGS) entry which is preliminary data.</text>
</comment>
<dbReference type="EMBL" id="BKAJ01000023">
    <property type="protein sequence ID" value="GEP54153.1"/>
    <property type="molecule type" value="Genomic_DNA"/>
</dbReference>
<evidence type="ECO:0000313" key="2">
    <source>
        <dbReference type="Proteomes" id="UP000321058"/>
    </source>
</evidence>
<evidence type="ECO:0000313" key="1">
    <source>
        <dbReference type="EMBL" id="GEP54153.1"/>
    </source>
</evidence>